<dbReference type="Pfam" id="PF01061">
    <property type="entry name" value="ABC2_membrane"/>
    <property type="match status" value="1"/>
</dbReference>
<evidence type="ECO:0000256" key="6">
    <source>
        <dbReference type="ARBA" id="ARBA00022692"/>
    </source>
</evidence>
<dbReference type="PROSITE" id="PS51012">
    <property type="entry name" value="ABC_TM2"/>
    <property type="match status" value="1"/>
</dbReference>
<name>A0A9D2NNH1_9FIRM</name>
<comment type="caution">
    <text evidence="11">The sequence shown here is derived from an EMBL/GenBank/DDBJ whole genome shotgun (WGS) entry which is preliminary data.</text>
</comment>
<feature type="transmembrane region" description="Helical" evidence="9">
    <location>
        <begin position="166"/>
        <end position="184"/>
    </location>
</feature>
<evidence type="ECO:0000313" key="12">
    <source>
        <dbReference type="Proteomes" id="UP000823896"/>
    </source>
</evidence>
<dbReference type="PANTHER" id="PTHR30413:SF8">
    <property type="entry name" value="TRANSPORT PERMEASE PROTEIN"/>
    <property type="match status" value="1"/>
</dbReference>
<reference evidence="11" key="1">
    <citation type="journal article" date="2021" name="PeerJ">
        <title>Extensive microbial diversity within the chicken gut microbiome revealed by metagenomics and culture.</title>
        <authorList>
            <person name="Gilroy R."/>
            <person name="Ravi A."/>
            <person name="Getino M."/>
            <person name="Pursley I."/>
            <person name="Horton D.L."/>
            <person name="Alikhan N.F."/>
            <person name="Baker D."/>
            <person name="Gharbi K."/>
            <person name="Hall N."/>
            <person name="Watson M."/>
            <person name="Adriaenssens E.M."/>
            <person name="Foster-Nyarko E."/>
            <person name="Jarju S."/>
            <person name="Secka A."/>
            <person name="Antonio M."/>
            <person name="Oren A."/>
            <person name="Chaudhuri R.R."/>
            <person name="La Ragione R."/>
            <person name="Hildebrand F."/>
            <person name="Pallen M.J."/>
        </authorList>
    </citation>
    <scope>NUCLEOTIDE SEQUENCE</scope>
    <source>
        <strain evidence="11">CHK187-11901</strain>
    </source>
</reference>
<organism evidence="11 12">
    <name type="scientific">Candidatus Merdibacter merdavium</name>
    <dbReference type="NCBI Taxonomy" id="2838692"/>
    <lineage>
        <taxon>Bacteria</taxon>
        <taxon>Bacillati</taxon>
        <taxon>Bacillota</taxon>
        <taxon>Erysipelotrichia</taxon>
        <taxon>Erysipelotrichales</taxon>
        <taxon>Erysipelotrichaceae</taxon>
        <taxon>Merdibacter</taxon>
    </lineage>
</organism>
<keyword evidence="6 9" id="KW-0812">Transmembrane</keyword>
<evidence type="ECO:0000256" key="8">
    <source>
        <dbReference type="ARBA" id="ARBA00023136"/>
    </source>
</evidence>
<evidence type="ECO:0000256" key="2">
    <source>
        <dbReference type="ARBA" id="ARBA00007783"/>
    </source>
</evidence>
<evidence type="ECO:0000256" key="5">
    <source>
        <dbReference type="ARBA" id="ARBA00022519"/>
    </source>
</evidence>
<feature type="transmembrane region" description="Helical" evidence="9">
    <location>
        <begin position="20"/>
        <end position="46"/>
    </location>
</feature>
<feature type="transmembrane region" description="Helical" evidence="9">
    <location>
        <begin position="132"/>
        <end position="154"/>
    </location>
</feature>
<keyword evidence="7 9" id="KW-1133">Transmembrane helix</keyword>
<sequence length="251" mass="28302">MKQYLFIIRELTLRELRRKYARSALGILWSVLNPLLSMAVLSLIFSGMFRRAIAHYPIYYLCGYLIWQMFTGATTSAISVFADNRALFLKAQLPPELFLIARVMTAFVNLLFSLIAFVAMLVVFGIPFHAGMGMSVIVFILLLGFALGLSYLLASAYVHFGDVRHLYTVVLTLWMYCSAIFYPITQLQGPARALVAFNPLYGYIEAFRIIILEQALPSGALLARLLFWSLASLAAGRICYARLRGSLMQRL</sequence>
<protein>
    <recommendedName>
        <fullName evidence="9">Transport permease protein</fullName>
    </recommendedName>
</protein>
<comment type="subcellular location">
    <subcellularLocation>
        <location evidence="1">Cell inner membrane</location>
        <topology evidence="1">Multi-pass membrane protein</topology>
    </subcellularLocation>
    <subcellularLocation>
        <location evidence="9">Cell membrane</location>
        <topology evidence="9">Multi-pass membrane protein</topology>
    </subcellularLocation>
</comment>
<evidence type="ECO:0000256" key="1">
    <source>
        <dbReference type="ARBA" id="ARBA00004429"/>
    </source>
</evidence>
<dbReference type="InterPro" id="IPR013525">
    <property type="entry name" value="ABC2_TM"/>
</dbReference>
<dbReference type="PANTHER" id="PTHR30413">
    <property type="entry name" value="INNER MEMBRANE TRANSPORT PERMEASE"/>
    <property type="match status" value="1"/>
</dbReference>
<dbReference type="GO" id="GO:0140359">
    <property type="term" value="F:ABC-type transporter activity"/>
    <property type="evidence" value="ECO:0007669"/>
    <property type="project" value="InterPro"/>
</dbReference>
<evidence type="ECO:0000313" key="11">
    <source>
        <dbReference type="EMBL" id="HJC35665.1"/>
    </source>
</evidence>
<dbReference type="Proteomes" id="UP000823896">
    <property type="component" value="Unassembled WGS sequence"/>
</dbReference>
<dbReference type="AlphaFoldDB" id="A0A9D2NNH1"/>
<keyword evidence="3 9" id="KW-0813">Transport</keyword>
<evidence type="ECO:0000256" key="3">
    <source>
        <dbReference type="ARBA" id="ARBA00022448"/>
    </source>
</evidence>
<evidence type="ECO:0000256" key="4">
    <source>
        <dbReference type="ARBA" id="ARBA00022475"/>
    </source>
</evidence>
<keyword evidence="5" id="KW-0997">Cell inner membrane</keyword>
<feature type="domain" description="ABC transmembrane type-2" evidence="10">
    <location>
        <begin position="25"/>
        <end position="243"/>
    </location>
</feature>
<dbReference type="InterPro" id="IPR047817">
    <property type="entry name" value="ABC2_TM_bact-type"/>
</dbReference>
<evidence type="ECO:0000259" key="10">
    <source>
        <dbReference type="PROSITE" id="PS51012"/>
    </source>
</evidence>
<evidence type="ECO:0000256" key="7">
    <source>
        <dbReference type="ARBA" id="ARBA00022989"/>
    </source>
</evidence>
<keyword evidence="4 9" id="KW-1003">Cell membrane</keyword>
<proteinExistence type="inferred from homology"/>
<keyword evidence="8 9" id="KW-0472">Membrane</keyword>
<dbReference type="GO" id="GO:0015920">
    <property type="term" value="P:lipopolysaccharide transport"/>
    <property type="evidence" value="ECO:0007669"/>
    <property type="project" value="TreeGrafter"/>
</dbReference>
<reference evidence="11" key="2">
    <citation type="submission" date="2021-04" db="EMBL/GenBank/DDBJ databases">
        <authorList>
            <person name="Gilroy R."/>
        </authorList>
    </citation>
    <scope>NUCLEOTIDE SEQUENCE</scope>
    <source>
        <strain evidence="11">CHK187-11901</strain>
    </source>
</reference>
<dbReference type="PRINTS" id="PR00164">
    <property type="entry name" value="ABC2TRNSPORT"/>
</dbReference>
<feature type="transmembrane region" description="Helical" evidence="9">
    <location>
        <begin position="58"/>
        <end position="82"/>
    </location>
</feature>
<dbReference type="InterPro" id="IPR000412">
    <property type="entry name" value="ABC_2_transport"/>
</dbReference>
<comment type="similarity">
    <text evidence="2 9">Belongs to the ABC-2 integral membrane protein family.</text>
</comment>
<accession>A0A9D2NNH1</accession>
<evidence type="ECO:0000256" key="9">
    <source>
        <dbReference type="RuleBase" id="RU361157"/>
    </source>
</evidence>
<feature type="transmembrane region" description="Helical" evidence="9">
    <location>
        <begin position="221"/>
        <end position="240"/>
    </location>
</feature>
<dbReference type="GO" id="GO:0043190">
    <property type="term" value="C:ATP-binding cassette (ABC) transporter complex"/>
    <property type="evidence" value="ECO:0007669"/>
    <property type="project" value="InterPro"/>
</dbReference>
<dbReference type="EMBL" id="DWWM01000005">
    <property type="protein sequence ID" value="HJC35665.1"/>
    <property type="molecule type" value="Genomic_DNA"/>
</dbReference>
<feature type="transmembrane region" description="Helical" evidence="9">
    <location>
        <begin position="103"/>
        <end position="126"/>
    </location>
</feature>
<gene>
    <name evidence="11" type="ORF">H9702_00845</name>
</gene>